<comment type="similarity">
    <text evidence="7">Belongs to the binding-protein-dependent transport system permease family.</text>
</comment>
<evidence type="ECO:0000256" key="7">
    <source>
        <dbReference type="RuleBase" id="RU363032"/>
    </source>
</evidence>
<evidence type="ECO:0000256" key="4">
    <source>
        <dbReference type="ARBA" id="ARBA00022692"/>
    </source>
</evidence>
<keyword evidence="6 7" id="KW-0472">Membrane</keyword>
<name>A0A917CZB7_9BACL</name>
<dbReference type="EMBL" id="BMGR01000005">
    <property type="protein sequence ID" value="GGG00836.1"/>
    <property type="molecule type" value="Genomic_DNA"/>
</dbReference>
<dbReference type="SUPFAM" id="SSF161098">
    <property type="entry name" value="MetI-like"/>
    <property type="match status" value="1"/>
</dbReference>
<accession>A0A917CZB7</accession>
<sequence>MKTAPLNIGVRTLFYMILAVFVVIQVYPIFWVIISSFKTQAEVMSSAPYSLPGSFYLGNYVSMLQNSQIPTYFMNSSIVAVLTLFFTIVIGAPAAFAIEKMKFGAGNQVLAFFLLGIMIPIFVTLLPMFQIYNALGLRNTFTSLILPQVGFNLPICIYLYSGFMRYVPNSLIESAHLDGAGSFKIFTSIILPMSKNTTITIITFNFIFIWNEFIFANTFMTSSSMKTLPLGLKDFVGLYGFTDWGATYAAITVTILPTLLIYFILNKSVIEGMAAGAVKS</sequence>
<dbReference type="AlphaFoldDB" id="A0A917CZB7"/>
<keyword evidence="5 7" id="KW-1133">Transmembrane helix</keyword>
<dbReference type="Pfam" id="PF00528">
    <property type="entry name" value="BPD_transp_1"/>
    <property type="match status" value="1"/>
</dbReference>
<feature type="transmembrane region" description="Helical" evidence="7">
    <location>
        <begin position="109"/>
        <end position="129"/>
    </location>
</feature>
<dbReference type="PANTHER" id="PTHR43744:SF8">
    <property type="entry name" value="SN-GLYCEROL-3-PHOSPHATE TRANSPORT SYSTEM PERMEASE PROTEIN UGPE"/>
    <property type="match status" value="1"/>
</dbReference>
<dbReference type="PROSITE" id="PS50928">
    <property type="entry name" value="ABC_TM1"/>
    <property type="match status" value="1"/>
</dbReference>
<feature type="transmembrane region" description="Helical" evidence="7">
    <location>
        <begin position="199"/>
        <end position="220"/>
    </location>
</feature>
<dbReference type="CDD" id="cd06261">
    <property type="entry name" value="TM_PBP2"/>
    <property type="match status" value="1"/>
</dbReference>
<reference evidence="9" key="2">
    <citation type="submission" date="2020-09" db="EMBL/GenBank/DDBJ databases">
        <authorList>
            <person name="Sun Q."/>
            <person name="Zhou Y."/>
        </authorList>
    </citation>
    <scope>NUCLEOTIDE SEQUENCE</scope>
    <source>
        <strain evidence="9">CGMCC 1.12987</strain>
    </source>
</reference>
<proteinExistence type="inferred from homology"/>
<organism evidence="9 10">
    <name type="scientific">Paenibacillus abyssi</name>
    <dbReference type="NCBI Taxonomy" id="1340531"/>
    <lineage>
        <taxon>Bacteria</taxon>
        <taxon>Bacillati</taxon>
        <taxon>Bacillota</taxon>
        <taxon>Bacilli</taxon>
        <taxon>Bacillales</taxon>
        <taxon>Paenibacillaceae</taxon>
        <taxon>Paenibacillus</taxon>
    </lineage>
</organism>
<comment type="subcellular location">
    <subcellularLocation>
        <location evidence="1 7">Cell membrane</location>
        <topology evidence="1 7">Multi-pass membrane protein</topology>
    </subcellularLocation>
</comment>
<keyword evidence="10" id="KW-1185">Reference proteome</keyword>
<dbReference type="InterPro" id="IPR000515">
    <property type="entry name" value="MetI-like"/>
</dbReference>
<dbReference type="PANTHER" id="PTHR43744">
    <property type="entry name" value="ABC TRANSPORTER PERMEASE PROTEIN MG189-RELATED-RELATED"/>
    <property type="match status" value="1"/>
</dbReference>
<reference evidence="9" key="1">
    <citation type="journal article" date="2014" name="Int. J. Syst. Evol. Microbiol.">
        <title>Complete genome sequence of Corynebacterium casei LMG S-19264T (=DSM 44701T), isolated from a smear-ripened cheese.</title>
        <authorList>
            <consortium name="US DOE Joint Genome Institute (JGI-PGF)"/>
            <person name="Walter F."/>
            <person name="Albersmeier A."/>
            <person name="Kalinowski J."/>
            <person name="Ruckert C."/>
        </authorList>
    </citation>
    <scope>NUCLEOTIDE SEQUENCE</scope>
    <source>
        <strain evidence="9">CGMCC 1.12987</strain>
    </source>
</reference>
<evidence type="ECO:0000256" key="1">
    <source>
        <dbReference type="ARBA" id="ARBA00004651"/>
    </source>
</evidence>
<feature type="domain" description="ABC transmembrane type-1" evidence="8">
    <location>
        <begin position="73"/>
        <end position="265"/>
    </location>
</feature>
<feature type="transmembrane region" description="Helical" evidence="7">
    <location>
        <begin position="72"/>
        <end position="97"/>
    </location>
</feature>
<comment type="caution">
    <text evidence="9">The sequence shown here is derived from an EMBL/GenBank/DDBJ whole genome shotgun (WGS) entry which is preliminary data.</text>
</comment>
<evidence type="ECO:0000256" key="2">
    <source>
        <dbReference type="ARBA" id="ARBA00022448"/>
    </source>
</evidence>
<protein>
    <submittedName>
        <fullName evidence="9">ABC transporter permease</fullName>
    </submittedName>
</protein>
<dbReference type="InterPro" id="IPR035906">
    <property type="entry name" value="MetI-like_sf"/>
</dbReference>
<evidence type="ECO:0000256" key="6">
    <source>
        <dbReference type="ARBA" id="ARBA00023136"/>
    </source>
</evidence>
<keyword evidence="3" id="KW-1003">Cell membrane</keyword>
<evidence type="ECO:0000313" key="9">
    <source>
        <dbReference type="EMBL" id="GGG00836.1"/>
    </source>
</evidence>
<dbReference type="GO" id="GO:0055085">
    <property type="term" value="P:transmembrane transport"/>
    <property type="evidence" value="ECO:0007669"/>
    <property type="project" value="InterPro"/>
</dbReference>
<dbReference type="Proteomes" id="UP000644756">
    <property type="component" value="Unassembled WGS sequence"/>
</dbReference>
<keyword evidence="4 7" id="KW-0812">Transmembrane</keyword>
<evidence type="ECO:0000256" key="5">
    <source>
        <dbReference type="ARBA" id="ARBA00022989"/>
    </source>
</evidence>
<dbReference type="Gene3D" id="1.10.3720.10">
    <property type="entry name" value="MetI-like"/>
    <property type="match status" value="1"/>
</dbReference>
<dbReference type="GO" id="GO:0005886">
    <property type="term" value="C:plasma membrane"/>
    <property type="evidence" value="ECO:0007669"/>
    <property type="project" value="UniProtKB-SubCell"/>
</dbReference>
<dbReference type="RefSeq" id="WP_188530684.1">
    <property type="nucleotide sequence ID" value="NZ_BMGR01000005.1"/>
</dbReference>
<keyword evidence="2 7" id="KW-0813">Transport</keyword>
<gene>
    <name evidence="9" type="ORF">GCM10010916_17460</name>
</gene>
<evidence type="ECO:0000313" key="10">
    <source>
        <dbReference type="Proteomes" id="UP000644756"/>
    </source>
</evidence>
<feature type="transmembrane region" description="Helical" evidence="7">
    <location>
        <begin position="141"/>
        <end position="160"/>
    </location>
</feature>
<evidence type="ECO:0000259" key="8">
    <source>
        <dbReference type="PROSITE" id="PS50928"/>
    </source>
</evidence>
<evidence type="ECO:0000256" key="3">
    <source>
        <dbReference type="ARBA" id="ARBA00022475"/>
    </source>
</evidence>
<feature type="transmembrane region" description="Helical" evidence="7">
    <location>
        <begin position="12"/>
        <end position="34"/>
    </location>
</feature>
<feature type="transmembrane region" description="Helical" evidence="7">
    <location>
        <begin position="245"/>
        <end position="265"/>
    </location>
</feature>